<dbReference type="AlphaFoldDB" id="G3U2I5"/>
<evidence type="ECO:0000313" key="1">
    <source>
        <dbReference type="Ensembl" id="ENSLAFP00000022043.1"/>
    </source>
</evidence>
<reference evidence="1" key="3">
    <citation type="submission" date="2025-09" db="UniProtKB">
        <authorList>
            <consortium name="Ensembl"/>
        </authorList>
    </citation>
    <scope>IDENTIFICATION</scope>
    <source>
        <strain evidence="1">Isolate ISIS603380</strain>
    </source>
</reference>
<sequence length="50" mass="5775">PSADHTQPALRAAYTPGQTFLLKWTYLLGNQCPCITQREIEKKKKKEKEN</sequence>
<reference evidence="1 2" key="1">
    <citation type="submission" date="2009-06" db="EMBL/GenBank/DDBJ databases">
        <title>The Genome Sequence of Loxodonta africana (African elephant).</title>
        <authorList>
            <person name="Di Palma F."/>
            <person name="Heiman D."/>
            <person name="Young S."/>
            <person name="Johnson J."/>
            <person name="Lander E.S."/>
            <person name="Lindblad-Toh K."/>
        </authorList>
    </citation>
    <scope>NUCLEOTIDE SEQUENCE [LARGE SCALE GENOMIC DNA]</scope>
    <source>
        <strain evidence="1 2">Isolate ISIS603380</strain>
    </source>
</reference>
<dbReference type="Ensembl" id="ENSLAFT00000026587.1">
    <property type="protein sequence ID" value="ENSLAFP00000022043.1"/>
    <property type="gene ID" value="ENSLAFG00000032051.1"/>
</dbReference>
<dbReference type="HOGENOM" id="CLU_3129498_0_0_1"/>
<name>G3U2I5_LOXAF</name>
<evidence type="ECO:0000313" key="2">
    <source>
        <dbReference type="Proteomes" id="UP000007646"/>
    </source>
</evidence>
<reference evidence="1" key="2">
    <citation type="submission" date="2025-08" db="UniProtKB">
        <authorList>
            <consortium name="Ensembl"/>
        </authorList>
    </citation>
    <scope>IDENTIFICATION</scope>
    <source>
        <strain evidence="1">Isolate ISIS603380</strain>
    </source>
</reference>
<protein>
    <submittedName>
        <fullName evidence="1">Uncharacterized protein</fullName>
    </submittedName>
</protein>
<dbReference type="Proteomes" id="UP000007646">
    <property type="component" value="Unassembled WGS sequence"/>
</dbReference>
<proteinExistence type="predicted"/>
<keyword evidence="2" id="KW-1185">Reference proteome</keyword>
<dbReference type="InParanoid" id="G3U2I5"/>
<organism evidence="1 2">
    <name type="scientific">Loxodonta africana</name>
    <name type="common">African elephant</name>
    <dbReference type="NCBI Taxonomy" id="9785"/>
    <lineage>
        <taxon>Eukaryota</taxon>
        <taxon>Metazoa</taxon>
        <taxon>Chordata</taxon>
        <taxon>Craniata</taxon>
        <taxon>Vertebrata</taxon>
        <taxon>Euteleostomi</taxon>
        <taxon>Mammalia</taxon>
        <taxon>Eutheria</taxon>
        <taxon>Afrotheria</taxon>
        <taxon>Proboscidea</taxon>
        <taxon>Elephantidae</taxon>
        <taxon>Loxodonta</taxon>
    </lineage>
</organism>
<accession>G3U2I5</accession>